<name>A0A8J4TE17_CLAMG</name>
<sequence>CVSGKDCVCELNGLQRPFPMDKLDSIQTAADQCMKSISSAELMEVDILMLGVQRRLDQLEESVSVLEKEDDNDLYGAVSLRIIELELAEILELTAKLKKTIEFNKQLNESTTTKLKNMTEGMGTLEVFDVSHVVIKQRENQRIKRDLVECQHELKATPHPPTPRP</sequence>
<dbReference type="OrthoDB" id="8626508at2759"/>
<feature type="non-terminal residue" evidence="1">
    <location>
        <position position="165"/>
    </location>
</feature>
<accession>A0A8J4TE17</accession>
<evidence type="ECO:0000313" key="2">
    <source>
        <dbReference type="Proteomes" id="UP000727407"/>
    </source>
</evidence>
<protein>
    <submittedName>
        <fullName evidence="1">Olfactomedin-4-like</fullName>
    </submittedName>
</protein>
<dbReference type="Proteomes" id="UP000727407">
    <property type="component" value="Unassembled WGS sequence"/>
</dbReference>
<feature type="non-terminal residue" evidence="1">
    <location>
        <position position="1"/>
    </location>
</feature>
<reference evidence="1" key="1">
    <citation type="submission" date="2020-07" db="EMBL/GenBank/DDBJ databases">
        <title>Clarias magur genome sequencing, assembly and annotation.</title>
        <authorList>
            <person name="Kushwaha B."/>
            <person name="Kumar R."/>
            <person name="Das P."/>
            <person name="Joshi C.G."/>
            <person name="Kumar D."/>
            <person name="Nagpure N.S."/>
            <person name="Pandey M."/>
            <person name="Agarwal S."/>
            <person name="Srivastava S."/>
            <person name="Singh M."/>
            <person name="Sahoo L."/>
            <person name="Jayasankar P."/>
            <person name="Meher P.K."/>
            <person name="Koringa P.G."/>
            <person name="Iquebal M.A."/>
            <person name="Das S.P."/>
            <person name="Bit A."/>
            <person name="Patnaik S."/>
            <person name="Patel N."/>
            <person name="Shah T.M."/>
            <person name="Hinsu A."/>
            <person name="Jena J.K."/>
        </authorList>
    </citation>
    <scope>NUCLEOTIDE SEQUENCE</scope>
    <source>
        <strain evidence="1">CIFAMagur01</strain>
        <tissue evidence="1">Testis</tissue>
    </source>
</reference>
<keyword evidence="2" id="KW-1185">Reference proteome</keyword>
<proteinExistence type="predicted"/>
<evidence type="ECO:0000313" key="1">
    <source>
        <dbReference type="EMBL" id="KAF5893470.1"/>
    </source>
</evidence>
<gene>
    <name evidence="1" type="ORF">DAT39_016817</name>
</gene>
<comment type="caution">
    <text evidence="1">The sequence shown here is derived from an EMBL/GenBank/DDBJ whole genome shotgun (WGS) entry which is preliminary data.</text>
</comment>
<dbReference type="EMBL" id="QNUK01000432">
    <property type="protein sequence ID" value="KAF5893470.1"/>
    <property type="molecule type" value="Genomic_DNA"/>
</dbReference>
<dbReference type="AlphaFoldDB" id="A0A8J4TE17"/>
<organism evidence="1 2">
    <name type="scientific">Clarias magur</name>
    <name type="common">Asian catfish</name>
    <name type="synonym">Macropteronotus magur</name>
    <dbReference type="NCBI Taxonomy" id="1594786"/>
    <lineage>
        <taxon>Eukaryota</taxon>
        <taxon>Metazoa</taxon>
        <taxon>Chordata</taxon>
        <taxon>Craniata</taxon>
        <taxon>Vertebrata</taxon>
        <taxon>Euteleostomi</taxon>
        <taxon>Actinopterygii</taxon>
        <taxon>Neopterygii</taxon>
        <taxon>Teleostei</taxon>
        <taxon>Ostariophysi</taxon>
        <taxon>Siluriformes</taxon>
        <taxon>Clariidae</taxon>
        <taxon>Clarias</taxon>
    </lineage>
</organism>